<feature type="signal peptide" evidence="2">
    <location>
        <begin position="1"/>
        <end position="26"/>
    </location>
</feature>
<keyword evidence="4" id="KW-1185">Reference proteome</keyword>
<evidence type="ECO:0000313" key="3">
    <source>
        <dbReference type="EMBL" id="MCV3728252.1"/>
    </source>
</evidence>
<sequence>MKKLNKKLLFGSVGALAILGSVAAVAASCSKVEDKDKDKGKKNPGTGTTTGGSTGTTTGGSTGTTTGGSTGTTTGKENKNVFTPMPWSNDKNAPEIAGSTLFIVPQPPLGQHVHPDGSVHGHVHSVLKLERQAHDLVVTKNPTENINLADPVPSIAEVRINFVSKDEANDIENKFDSEGNAGLYEKDGKIYNAKGEEININVNKPKFYYDNMNNVRLLTNIPGFESNIVTFTKEDVDRGYLIAKFSFTHGLPTVAENLFEKQINYFYVNRLQFLHYHNDQIGDHWEVNLANLPRVTVKYEVEGKKVEEFSELDSKMIEYRGILDGAREAMTWIHPDRRFKFEGKYGHKMITLNTQKDVHDFDGELKKDANGKPETIGGYTFWEGRFPKRGKVTWVEKVSSTAPKEAATASYALYANPYSQDAAGGKDIKKGNLYLWNEFVKTAVELDHLLNVEAPKSKMTAELDKKMAPLAQKLAILTQFIDKYRDLDVVGDEVYGYTDEYMVKHVSDFGKIPGQPNEPTNIFQTEQPNDAEKMYNAVLNAVLALNSEINKANIDYTKPQALNEGLTLIQNAVDALSARLEQFKAQDEYVDDGKADLVTPPTSTPAPAGN</sequence>
<reference evidence="3 4" key="1">
    <citation type="journal article" date="2020" name="Int. J. Syst. Evol. Microbiol.">
        <title>Ureaplasma miroungigenitalium sp. nov. isolated from northern elephant seals (Mirounga angustirostris) and Ureaplasma zalophigenitalium sp. nov. isolated from California sea lions (Zalophus californianus).</title>
        <authorList>
            <person name="Volokhov D.V."/>
            <person name="Gulland F.M."/>
            <person name="Gao Y."/>
            <person name="Chizhikov V.E."/>
        </authorList>
    </citation>
    <scope>NUCLEOTIDE SEQUENCE [LARGE SCALE GENOMIC DNA]</scope>
    <source>
        <strain evidence="3 4">ES3182-GEN</strain>
    </source>
</reference>
<gene>
    <name evidence="3" type="ORF">OF376_00410</name>
</gene>
<keyword evidence="2" id="KW-0732">Signal</keyword>
<dbReference type="RefSeq" id="WP_263821582.1">
    <property type="nucleotide sequence ID" value="NZ_JAOXHL010000001.1"/>
</dbReference>
<dbReference type="EMBL" id="JAOXHL010000001">
    <property type="protein sequence ID" value="MCV3728252.1"/>
    <property type="molecule type" value="Genomic_DNA"/>
</dbReference>
<dbReference type="InterPro" id="IPR054816">
    <property type="entry name" value="Lipoprotein_mollicutes-type_CS"/>
</dbReference>
<dbReference type="PROSITE" id="PS51257">
    <property type="entry name" value="PROKAR_LIPOPROTEIN"/>
    <property type="match status" value="1"/>
</dbReference>
<name>A0ABT3BLY0_9BACT</name>
<evidence type="ECO:0000313" key="4">
    <source>
        <dbReference type="Proteomes" id="UP001208245"/>
    </source>
</evidence>
<feature type="compositionally biased region" description="Basic and acidic residues" evidence="1">
    <location>
        <begin position="31"/>
        <end position="41"/>
    </location>
</feature>
<dbReference type="NCBIfam" id="NF045726">
    <property type="entry name" value="XXplasma_LP"/>
    <property type="match status" value="1"/>
</dbReference>
<accession>A0ABT3BLY0</accession>
<feature type="compositionally biased region" description="Gly residues" evidence="1">
    <location>
        <begin position="48"/>
        <end position="70"/>
    </location>
</feature>
<evidence type="ECO:0008006" key="5">
    <source>
        <dbReference type="Google" id="ProtNLM"/>
    </source>
</evidence>
<comment type="caution">
    <text evidence="3">The sequence shown here is derived from an EMBL/GenBank/DDBJ whole genome shotgun (WGS) entry which is preliminary data.</text>
</comment>
<proteinExistence type="predicted"/>
<dbReference type="Proteomes" id="UP001208245">
    <property type="component" value="Unassembled WGS sequence"/>
</dbReference>
<evidence type="ECO:0000256" key="1">
    <source>
        <dbReference type="SAM" id="MobiDB-lite"/>
    </source>
</evidence>
<feature type="chain" id="PRO_5045131589" description="Lipoprotein" evidence="2">
    <location>
        <begin position="27"/>
        <end position="610"/>
    </location>
</feature>
<evidence type="ECO:0000256" key="2">
    <source>
        <dbReference type="SAM" id="SignalP"/>
    </source>
</evidence>
<organism evidence="3 4">
    <name type="scientific">Ureaplasma miroungigenitalium</name>
    <dbReference type="NCBI Taxonomy" id="1042321"/>
    <lineage>
        <taxon>Bacteria</taxon>
        <taxon>Bacillati</taxon>
        <taxon>Mycoplasmatota</taxon>
        <taxon>Mycoplasmoidales</taxon>
        <taxon>Mycoplasmoidaceae</taxon>
        <taxon>Ureaplasma</taxon>
    </lineage>
</organism>
<feature type="region of interest" description="Disordered" evidence="1">
    <location>
        <begin position="31"/>
        <end position="87"/>
    </location>
</feature>
<protein>
    <recommendedName>
        <fullName evidence="5">Lipoprotein</fullName>
    </recommendedName>
</protein>